<name>A0A2P2Q7S8_RHIMU</name>
<reference evidence="1" key="1">
    <citation type="submission" date="2018-02" db="EMBL/GenBank/DDBJ databases">
        <title>Rhizophora mucronata_Transcriptome.</title>
        <authorList>
            <person name="Meera S.P."/>
            <person name="Sreeshan A."/>
            <person name="Augustine A."/>
        </authorList>
    </citation>
    <scope>NUCLEOTIDE SEQUENCE</scope>
    <source>
        <tissue evidence="1">Leaf</tissue>
    </source>
</reference>
<sequence length="42" mass="4734">MQSPFSNSVSNSNTLEFLLLNEQFPDNTLNNSPTLTQLARHL</sequence>
<evidence type="ECO:0000313" key="1">
    <source>
        <dbReference type="EMBL" id="MBX63004.1"/>
    </source>
</evidence>
<proteinExistence type="predicted"/>
<dbReference type="AlphaFoldDB" id="A0A2P2Q7S8"/>
<accession>A0A2P2Q7S8</accession>
<organism evidence="1">
    <name type="scientific">Rhizophora mucronata</name>
    <name type="common">Asiatic mangrove</name>
    <dbReference type="NCBI Taxonomy" id="61149"/>
    <lineage>
        <taxon>Eukaryota</taxon>
        <taxon>Viridiplantae</taxon>
        <taxon>Streptophyta</taxon>
        <taxon>Embryophyta</taxon>
        <taxon>Tracheophyta</taxon>
        <taxon>Spermatophyta</taxon>
        <taxon>Magnoliopsida</taxon>
        <taxon>eudicotyledons</taxon>
        <taxon>Gunneridae</taxon>
        <taxon>Pentapetalae</taxon>
        <taxon>rosids</taxon>
        <taxon>fabids</taxon>
        <taxon>Malpighiales</taxon>
        <taxon>Rhizophoraceae</taxon>
        <taxon>Rhizophora</taxon>
    </lineage>
</organism>
<dbReference type="EMBL" id="GGEC01082520">
    <property type="protein sequence ID" value="MBX63004.1"/>
    <property type="molecule type" value="Transcribed_RNA"/>
</dbReference>
<protein>
    <submittedName>
        <fullName evidence="1">Uncharacterized protein</fullName>
    </submittedName>
</protein>